<dbReference type="Pfam" id="PF03810">
    <property type="entry name" value="IBN_N"/>
    <property type="match status" value="1"/>
</dbReference>
<reference evidence="2" key="2">
    <citation type="submission" date="2024-10" db="UniProtKB">
        <authorList>
            <consortium name="EnsemblProtists"/>
        </authorList>
    </citation>
    <scope>IDENTIFICATION</scope>
</reference>
<dbReference type="InterPro" id="IPR016024">
    <property type="entry name" value="ARM-type_fold"/>
</dbReference>
<dbReference type="Gene3D" id="1.25.10.10">
    <property type="entry name" value="Leucine-rich Repeat Variant"/>
    <property type="match status" value="1"/>
</dbReference>
<feature type="domain" description="Importin N-terminal" evidence="1">
    <location>
        <begin position="32"/>
        <end position="98"/>
    </location>
</feature>
<dbReference type="AlphaFoldDB" id="A0A0D3ICC0"/>
<name>A0A0D3ICC0_EMIH1</name>
<reference evidence="3" key="1">
    <citation type="journal article" date="2013" name="Nature">
        <title>Pan genome of the phytoplankton Emiliania underpins its global distribution.</title>
        <authorList>
            <person name="Read B.A."/>
            <person name="Kegel J."/>
            <person name="Klute M.J."/>
            <person name="Kuo A."/>
            <person name="Lefebvre S.C."/>
            <person name="Maumus F."/>
            <person name="Mayer C."/>
            <person name="Miller J."/>
            <person name="Monier A."/>
            <person name="Salamov A."/>
            <person name="Young J."/>
            <person name="Aguilar M."/>
            <person name="Claverie J.M."/>
            <person name="Frickenhaus S."/>
            <person name="Gonzalez K."/>
            <person name="Herman E.K."/>
            <person name="Lin Y.C."/>
            <person name="Napier J."/>
            <person name="Ogata H."/>
            <person name="Sarno A.F."/>
            <person name="Shmutz J."/>
            <person name="Schroeder D."/>
            <person name="de Vargas C."/>
            <person name="Verret F."/>
            <person name="von Dassow P."/>
            <person name="Valentin K."/>
            <person name="Van de Peer Y."/>
            <person name="Wheeler G."/>
            <person name="Dacks J.B."/>
            <person name="Delwiche C.F."/>
            <person name="Dyhrman S.T."/>
            <person name="Glockner G."/>
            <person name="John U."/>
            <person name="Richards T."/>
            <person name="Worden A.Z."/>
            <person name="Zhang X."/>
            <person name="Grigoriev I.V."/>
            <person name="Allen A.E."/>
            <person name="Bidle K."/>
            <person name="Borodovsky M."/>
            <person name="Bowler C."/>
            <person name="Brownlee C."/>
            <person name="Cock J.M."/>
            <person name="Elias M."/>
            <person name="Gladyshev V.N."/>
            <person name="Groth M."/>
            <person name="Guda C."/>
            <person name="Hadaegh A."/>
            <person name="Iglesias-Rodriguez M.D."/>
            <person name="Jenkins J."/>
            <person name="Jones B.M."/>
            <person name="Lawson T."/>
            <person name="Leese F."/>
            <person name="Lindquist E."/>
            <person name="Lobanov A."/>
            <person name="Lomsadze A."/>
            <person name="Malik S.B."/>
            <person name="Marsh M.E."/>
            <person name="Mackinder L."/>
            <person name="Mock T."/>
            <person name="Mueller-Roeber B."/>
            <person name="Pagarete A."/>
            <person name="Parker M."/>
            <person name="Probert I."/>
            <person name="Quesneville H."/>
            <person name="Raines C."/>
            <person name="Rensing S.A."/>
            <person name="Riano-Pachon D.M."/>
            <person name="Richier S."/>
            <person name="Rokitta S."/>
            <person name="Shiraiwa Y."/>
            <person name="Soanes D.M."/>
            <person name="van der Giezen M."/>
            <person name="Wahlund T.M."/>
            <person name="Williams B."/>
            <person name="Wilson W."/>
            <person name="Wolfe G."/>
            <person name="Wurch L.L."/>
        </authorList>
    </citation>
    <scope>NUCLEOTIDE SEQUENCE</scope>
</reference>
<dbReference type="GO" id="GO:0006886">
    <property type="term" value="P:intracellular protein transport"/>
    <property type="evidence" value="ECO:0007669"/>
    <property type="project" value="InterPro"/>
</dbReference>
<dbReference type="KEGG" id="ehx:EMIHUDRAFT_258105"/>
<organism evidence="2 3">
    <name type="scientific">Emiliania huxleyi (strain CCMP1516)</name>
    <dbReference type="NCBI Taxonomy" id="280463"/>
    <lineage>
        <taxon>Eukaryota</taxon>
        <taxon>Haptista</taxon>
        <taxon>Haptophyta</taxon>
        <taxon>Prymnesiophyceae</taxon>
        <taxon>Isochrysidales</taxon>
        <taxon>Noelaerhabdaceae</taxon>
        <taxon>Emiliania</taxon>
    </lineage>
</organism>
<evidence type="ECO:0000313" key="2">
    <source>
        <dbReference type="EnsemblProtists" id="EOD08905"/>
    </source>
</evidence>
<dbReference type="HOGENOM" id="CLU_147622_0_0_1"/>
<dbReference type="PaxDb" id="2903-EOD08905"/>
<dbReference type="eggNOG" id="KOG2023">
    <property type="taxonomic scope" value="Eukaryota"/>
</dbReference>
<dbReference type="Proteomes" id="UP000013827">
    <property type="component" value="Unassembled WGS sequence"/>
</dbReference>
<protein>
    <recommendedName>
        <fullName evidence="1">Importin N-terminal domain-containing protein</fullName>
    </recommendedName>
</protein>
<dbReference type="RefSeq" id="XP_005761334.1">
    <property type="nucleotide sequence ID" value="XM_005761277.1"/>
</dbReference>
<sequence length="119" mass="13215">MSEWQPDQAGLAEVLQLLASSQSASNETHRAIQQRLASFNACVPDFNNYLAHIFAHRADQQGAMAGLVLKNNVRERWDELHPPVQAYVQQAVLSCIGAPEPFLRMTAGARQSTSFFCWG</sequence>
<dbReference type="InterPro" id="IPR011989">
    <property type="entry name" value="ARM-like"/>
</dbReference>
<dbReference type="GO" id="GO:0031267">
    <property type="term" value="F:small GTPase binding"/>
    <property type="evidence" value="ECO:0007669"/>
    <property type="project" value="InterPro"/>
</dbReference>
<evidence type="ECO:0000259" key="1">
    <source>
        <dbReference type="SMART" id="SM00913"/>
    </source>
</evidence>
<dbReference type="GeneID" id="17255056"/>
<accession>A0A0D3ICC0</accession>
<dbReference type="SUPFAM" id="SSF48371">
    <property type="entry name" value="ARM repeat"/>
    <property type="match status" value="1"/>
</dbReference>
<keyword evidence="3" id="KW-1185">Reference proteome</keyword>
<dbReference type="InterPro" id="IPR001494">
    <property type="entry name" value="Importin-beta_N"/>
</dbReference>
<dbReference type="STRING" id="2903.R1D2S2"/>
<evidence type="ECO:0000313" key="3">
    <source>
        <dbReference type="Proteomes" id="UP000013827"/>
    </source>
</evidence>
<proteinExistence type="predicted"/>
<dbReference type="SMART" id="SM00913">
    <property type="entry name" value="IBN_N"/>
    <property type="match status" value="1"/>
</dbReference>
<dbReference type="EnsemblProtists" id="EOD08905">
    <property type="protein sequence ID" value="EOD08905"/>
    <property type="gene ID" value="EMIHUDRAFT_258105"/>
</dbReference>